<dbReference type="PATRIC" id="fig|217031.6.peg.4565"/>
<dbReference type="PANTHER" id="PTHR23506">
    <property type="entry name" value="GH10249P"/>
    <property type="match status" value="1"/>
</dbReference>
<dbReference type="STRING" id="217031.ABB05_21005"/>
<feature type="transmembrane region" description="Helical" evidence="6">
    <location>
        <begin position="12"/>
        <end position="35"/>
    </location>
</feature>
<feature type="transmembrane region" description="Helical" evidence="6">
    <location>
        <begin position="213"/>
        <end position="234"/>
    </location>
</feature>
<evidence type="ECO:0000313" key="9">
    <source>
        <dbReference type="Proteomes" id="UP000077881"/>
    </source>
</evidence>
<comment type="subcellular location">
    <subcellularLocation>
        <location evidence="1">Cell membrane</location>
        <topology evidence="1">Multi-pass membrane protein</topology>
    </subcellularLocation>
</comment>
<feature type="transmembrane region" description="Helical" evidence="6">
    <location>
        <begin position="143"/>
        <end position="163"/>
    </location>
</feature>
<evidence type="ECO:0000256" key="3">
    <source>
        <dbReference type="ARBA" id="ARBA00022692"/>
    </source>
</evidence>
<evidence type="ECO:0000256" key="1">
    <source>
        <dbReference type="ARBA" id="ARBA00004651"/>
    </source>
</evidence>
<name>A0A177ZL38_9BACI</name>
<feature type="transmembrane region" description="Helical" evidence="6">
    <location>
        <begin position="288"/>
        <end position="305"/>
    </location>
</feature>
<dbReference type="SUPFAM" id="SSF103473">
    <property type="entry name" value="MFS general substrate transporter"/>
    <property type="match status" value="1"/>
</dbReference>
<evidence type="ECO:0000256" key="2">
    <source>
        <dbReference type="ARBA" id="ARBA00022448"/>
    </source>
</evidence>
<dbReference type="InterPro" id="IPR001958">
    <property type="entry name" value="Tet-R_TetA/multi-R_MdtG-like"/>
</dbReference>
<reference evidence="8 9" key="1">
    <citation type="submission" date="2015-05" db="EMBL/GenBank/DDBJ databases">
        <title>Comparison of genome.</title>
        <authorList>
            <person name="Zheng Z."/>
            <person name="Sun M."/>
        </authorList>
    </citation>
    <scope>NUCLEOTIDE SEQUENCE [LARGE SCALE GENOMIC DNA]</scope>
    <source>
        <strain evidence="8 9">G25-74</strain>
    </source>
</reference>
<feature type="transmembrane region" description="Helical" evidence="6">
    <location>
        <begin position="376"/>
        <end position="395"/>
    </location>
</feature>
<feature type="transmembrane region" description="Helical" evidence="6">
    <location>
        <begin position="169"/>
        <end position="187"/>
    </location>
</feature>
<dbReference type="AlphaFoldDB" id="A0A177ZL38"/>
<dbReference type="Pfam" id="PF07690">
    <property type="entry name" value="MFS_1"/>
    <property type="match status" value="2"/>
</dbReference>
<dbReference type="EMBL" id="LDJR01000060">
    <property type="protein sequence ID" value="OAK67598.1"/>
    <property type="molecule type" value="Genomic_DNA"/>
</dbReference>
<keyword evidence="4 6" id="KW-1133">Transmembrane helix</keyword>
<dbReference type="InterPro" id="IPR011701">
    <property type="entry name" value="MFS"/>
</dbReference>
<comment type="caution">
    <text evidence="8">The sequence shown here is derived from an EMBL/GenBank/DDBJ whole genome shotgun (WGS) entry which is preliminary data.</text>
</comment>
<sequence length="410" mass="45604">MRGRDSMNDKRPVTVVALVTAICLLGDSMLYIVLPVYWREVGLQSLWEVGVLLSINRFVRLPLNPLIGWLYKRMSLRTGLFIAVLIGAFTTIGYGIFKGFIAWLILRSLWGVAWSFLRMGGYFTVISYSHDGNRGKHMGSYNGIFRLGSLAGMLVGGLLVPLLGVQTVSLAFGLMTFIALIPIILFISDRQLSEQEEIPPEQSLRTQIWKKSILRVLICGLWIALLQAVFSSTLSLLIDTNYSDSISVFGIIISSTALAGVLQSIRWVWEPFLATKVGKISDGFKGRIPLFLLSLLSAAIGYALIPWEFPIYLWIIIVLFVMITGTATNTLMDALASDTAKTTSVIAVMTAYSVMTDLGSALGPMVSYWFVEWEHGLLFVYLASAIIYLGIMIWYRPQSRVKKITPTSEL</sequence>
<dbReference type="InterPro" id="IPR036259">
    <property type="entry name" value="MFS_trans_sf"/>
</dbReference>
<dbReference type="PANTHER" id="PTHR23506:SF23">
    <property type="entry name" value="GH10249P"/>
    <property type="match status" value="1"/>
</dbReference>
<dbReference type="Gene3D" id="1.20.1250.20">
    <property type="entry name" value="MFS general substrate transporter like domains"/>
    <property type="match status" value="1"/>
</dbReference>
<evidence type="ECO:0000256" key="4">
    <source>
        <dbReference type="ARBA" id="ARBA00022989"/>
    </source>
</evidence>
<feature type="domain" description="Major facilitator superfamily (MFS) profile" evidence="7">
    <location>
        <begin position="12"/>
        <end position="400"/>
    </location>
</feature>
<evidence type="ECO:0000313" key="8">
    <source>
        <dbReference type="EMBL" id="OAK67598.1"/>
    </source>
</evidence>
<dbReference type="InterPro" id="IPR020846">
    <property type="entry name" value="MFS_dom"/>
</dbReference>
<dbReference type="GO" id="GO:0022857">
    <property type="term" value="F:transmembrane transporter activity"/>
    <property type="evidence" value="ECO:0007669"/>
    <property type="project" value="InterPro"/>
</dbReference>
<feature type="transmembrane region" description="Helical" evidence="6">
    <location>
        <begin position="311"/>
        <end position="332"/>
    </location>
</feature>
<accession>A0A177ZL38</accession>
<feature type="transmembrane region" description="Helical" evidence="6">
    <location>
        <begin position="246"/>
        <end position="268"/>
    </location>
</feature>
<evidence type="ECO:0000256" key="5">
    <source>
        <dbReference type="ARBA" id="ARBA00023136"/>
    </source>
</evidence>
<feature type="transmembrane region" description="Helical" evidence="6">
    <location>
        <begin position="80"/>
        <end position="106"/>
    </location>
</feature>
<protein>
    <recommendedName>
        <fullName evidence="7">Major facilitator superfamily (MFS) profile domain-containing protein</fullName>
    </recommendedName>
</protein>
<keyword evidence="3 6" id="KW-0812">Transmembrane</keyword>
<dbReference type="Proteomes" id="UP000077881">
    <property type="component" value="Unassembled WGS sequence"/>
</dbReference>
<keyword evidence="2" id="KW-0813">Transport</keyword>
<evidence type="ECO:0000259" key="7">
    <source>
        <dbReference type="PROSITE" id="PS50850"/>
    </source>
</evidence>
<evidence type="ECO:0000256" key="6">
    <source>
        <dbReference type="SAM" id="Phobius"/>
    </source>
</evidence>
<proteinExistence type="predicted"/>
<organism evidence="8 9">
    <name type="scientific">Lederbergia galactosidilytica</name>
    <dbReference type="NCBI Taxonomy" id="217031"/>
    <lineage>
        <taxon>Bacteria</taxon>
        <taxon>Bacillati</taxon>
        <taxon>Bacillota</taxon>
        <taxon>Bacilli</taxon>
        <taxon>Bacillales</taxon>
        <taxon>Bacillaceae</taxon>
        <taxon>Lederbergia</taxon>
    </lineage>
</organism>
<gene>
    <name evidence="8" type="ORF">ABB05_21005</name>
</gene>
<dbReference type="PRINTS" id="PR01035">
    <property type="entry name" value="TCRTETA"/>
</dbReference>
<dbReference type="PROSITE" id="PS50850">
    <property type="entry name" value="MFS"/>
    <property type="match status" value="1"/>
</dbReference>
<feature type="transmembrane region" description="Helical" evidence="6">
    <location>
        <begin position="112"/>
        <end position="131"/>
    </location>
</feature>
<keyword evidence="9" id="KW-1185">Reference proteome</keyword>
<dbReference type="InterPro" id="IPR050930">
    <property type="entry name" value="MFS_Vesicular_Transporter"/>
</dbReference>
<dbReference type="GO" id="GO:0005886">
    <property type="term" value="C:plasma membrane"/>
    <property type="evidence" value="ECO:0007669"/>
    <property type="project" value="UniProtKB-SubCell"/>
</dbReference>
<keyword evidence="5 6" id="KW-0472">Membrane</keyword>
<feature type="transmembrane region" description="Helical" evidence="6">
    <location>
        <begin position="344"/>
        <end position="370"/>
    </location>
</feature>